<evidence type="ECO:0000313" key="3">
    <source>
        <dbReference type="Proteomes" id="UP001328107"/>
    </source>
</evidence>
<name>A0AAN5IA97_9BILA</name>
<dbReference type="GO" id="GO:0016491">
    <property type="term" value="F:oxidoreductase activity"/>
    <property type="evidence" value="ECO:0007669"/>
    <property type="project" value="UniProtKB-KW"/>
</dbReference>
<evidence type="ECO:0000256" key="1">
    <source>
        <dbReference type="ARBA" id="ARBA00023002"/>
    </source>
</evidence>
<organism evidence="2 3">
    <name type="scientific">Pristionchus mayeri</name>
    <dbReference type="NCBI Taxonomy" id="1317129"/>
    <lineage>
        <taxon>Eukaryota</taxon>
        <taxon>Metazoa</taxon>
        <taxon>Ecdysozoa</taxon>
        <taxon>Nematoda</taxon>
        <taxon>Chromadorea</taxon>
        <taxon>Rhabditida</taxon>
        <taxon>Rhabditina</taxon>
        <taxon>Diplogasteromorpha</taxon>
        <taxon>Diplogasteroidea</taxon>
        <taxon>Neodiplogasteridae</taxon>
        <taxon>Pristionchus</taxon>
    </lineage>
</organism>
<dbReference type="PANTHER" id="PTHR43157">
    <property type="entry name" value="PHOSPHATIDYLINOSITOL-GLYCAN BIOSYNTHESIS CLASS F PROTEIN-RELATED"/>
    <property type="match status" value="1"/>
</dbReference>
<keyword evidence="1" id="KW-0560">Oxidoreductase</keyword>
<dbReference type="InterPro" id="IPR036291">
    <property type="entry name" value="NAD(P)-bd_dom_sf"/>
</dbReference>
<gene>
    <name evidence="2" type="ORF">PMAYCL1PPCAC_28737</name>
</gene>
<reference evidence="3" key="1">
    <citation type="submission" date="2022-10" db="EMBL/GenBank/DDBJ databases">
        <title>Genome assembly of Pristionchus species.</title>
        <authorList>
            <person name="Yoshida K."/>
            <person name="Sommer R.J."/>
        </authorList>
    </citation>
    <scope>NUCLEOTIDE SEQUENCE [LARGE SCALE GENOMIC DNA]</scope>
    <source>
        <strain evidence="3">RS5460</strain>
    </source>
</reference>
<dbReference type="Gene3D" id="3.40.50.720">
    <property type="entry name" value="NAD(P)-binding Rossmann-like Domain"/>
    <property type="match status" value="1"/>
</dbReference>
<accession>A0AAN5IA97</accession>
<dbReference type="SUPFAM" id="SSF51735">
    <property type="entry name" value="NAD(P)-binding Rossmann-fold domains"/>
    <property type="match status" value="1"/>
</dbReference>
<protein>
    <submittedName>
        <fullName evidence="2">Uncharacterized protein</fullName>
    </submittedName>
</protein>
<feature type="non-terminal residue" evidence="2">
    <location>
        <position position="1"/>
    </location>
</feature>
<dbReference type="EMBL" id="BTRK01000006">
    <property type="protein sequence ID" value="GMR58542.1"/>
    <property type="molecule type" value="Genomic_DNA"/>
</dbReference>
<evidence type="ECO:0000313" key="2">
    <source>
        <dbReference type="EMBL" id="GMR58542.1"/>
    </source>
</evidence>
<dbReference type="InterPro" id="IPR002347">
    <property type="entry name" value="SDR_fam"/>
</dbReference>
<proteinExistence type="predicted"/>
<dbReference type="PANTHER" id="PTHR43157:SF31">
    <property type="entry name" value="PHOSPHATIDYLINOSITOL-GLYCAN BIOSYNTHESIS CLASS F PROTEIN"/>
    <property type="match status" value="1"/>
</dbReference>
<dbReference type="Proteomes" id="UP001328107">
    <property type="component" value="Unassembled WGS sequence"/>
</dbReference>
<comment type="caution">
    <text evidence="2">The sequence shown here is derived from an EMBL/GenBank/DDBJ whole genome shotgun (WGS) entry which is preliminary data.</text>
</comment>
<sequence length="295" mass="33096">VIDQPYLAYRMAPSAWLRTIIITGSTEGVGRQTAIDLAAHPNNHVIIHGRTEDKCLSAIEATKRENGHADNVDYIIANLSSMKETSIMADEIARRFPSLNMFVCNAGILQPRRTESKDGLEVTFQINYLSHFILCNRLIDLLASNGPSRIMVIGSVLHSWTPLNWADPQALKNYEKYGQFARSKLMMHMLAMALHRRMVLADKSISVNVIELAREKRESNRSRSASALSTSDLCHSMTRSIGGLVNFIESPACDRMSGKYLDAHGKQIRPGADATDERQQERLWTYTAELCKAYL</sequence>
<dbReference type="Pfam" id="PF00106">
    <property type="entry name" value="adh_short"/>
    <property type="match status" value="1"/>
</dbReference>
<dbReference type="AlphaFoldDB" id="A0AAN5IA97"/>
<keyword evidence="3" id="KW-1185">Reference proteome</keyword>